<evidence type="ECO:0000313" key="3">
    <source>
        <dbReference type="EMBL" id="KAK9844858.1"/>
    </source>
</evidence>
<feature type="compositionally biased region" description="Polar residues" evidence="1">
    <location>
        <begin position="45"/>
        <end position="57"/>
    </location>
</feature>
<keyword evidence="4" id="KW-1185">Reference proteome</keyword>
<evidence type="ECO:0000256" key="2">
    <source>
        <dbReference type="SAM" id="Phobius"/>
    </source>
</evidence>
<dbReference type="Proteomes" id="UP001438707">
    <property type="component" value="Unassembled WGS sequence"/>
</dbReference>
<organism evidence="3 4">
    <name type="scientific">Apatococcus lobatus</name>
    <dbReference type="NCBI Taxonomy" id="904363"/>
    <lineage>
        <taxon>Eukaryota</taxon>
        <taxon>Viridiplantae</taxon>
        <taxon>Chlorophyta</taxon>
        <taxon>core chlorophytes</taxon>
        <taxon>Trebouxiophyceae</taxon>
        <taxon>Chlorellales</taxon>
        <taxon>Chlorellaceae</taxon>
        <taxon>Apatococcus</taxon>
    </lineage>
</organism>
<feature type="region of interest" description="Disordered" evidence="1">
    <location>
        <begin position="42"/>
        <end position="92"/>
    </location>
</feature>
<dbReference type="EMBL" id="JALJOS010000001">
    <property type="protein sequence ID" value="KAK9844858.1"/>
    <property type="molecule type" value="Genomic_DNA"/>
</dbReference>
<evidence type="ECO:0000256" key="1">
    <source>
        <dbReference type="SAM" id="MobiDB-lite"/>
    </source>
</evidence>
<protein>
    <submittedName>
        <fullName evidence="3">Uncharacterized protein</fullName>
    </submittedName>
</protein>
<proteinExistence type="predicted"/>
<dbReference type="AlphaFoldDB" id="A0AAW1SGP0"/>
<reference evidence="3 4" key="1">
    <citation type="journal article" date="2024" name="Nat. Commun.">
        <title>Phylogenomics reveals the evolutionary origins of lichenization in chlorophyte algae.</title>
        <authorList>
            <person name="Puginier C."/>
            <person name="Libourel C."/>
            <person name="Otte J."/>
            <person name="Skaloud P."/>
            <person name="Haon M."/>
            <person name="Grisel S."/>
            <person name="Petersen M."/>
            <person name="Berrin J.G."/>
            <person name="Delaux P.M."/>
            <person name="Dal Grande F."/>
            <person name="Keller J."/>
        </authorList>
    </citation>
    <scope>NUCLEOTIDE SEQUENCE [LARGE SCALE GENOMIC DNA]</scope>
    <source>
        <strain evidence="3 4">SAG 2145</strain>
    </source>
</reference>
<comment type="caution">
    <text evidence="3">The sequence shown here is derived from an EMBL/GenBank/DDBJ whole genome shotgun (WGS) entry which is preliminary data.</text>
</comment>
<keyword evidence="2" id="KW-0472">Membrane</keyword>
<accession>A0AAW1SGP0</accession>
<name>A0AAW1SGP0_9CHLO</name>
<feature type="transmembrane region" description="Helical" evidence="2">
    <location>
        <begin position="12"/>
        <end position="33"/>
    </location>
</feature>
<gene>
    <name evidence="3" type="ORF">WJX74_007767</name>
</gene>
<sequence length="133" mass="14524">MPENHKSEVHLLPAVCAAVAGTAALVFILLYVICTRRLSERHTGRQLSRLQQPTGSSARRRASLGQGLLSQEECSKTLQPSESQPDPARMTSCLIVQPDSERAVYLGFETGSGSLAYQHASEDFVNHQTRTMG</sequence>
<evidence type="ECO:0000313" key="4">
    <source>
        <dbReference type="Proteomes" id="UP001438707"/>
    </source>
</evidence>
<keyword evidence="2" id="KW-0812">Transmembrane</keyword>
<keyword evidence="2" id="KW-1133">Transmembrane helix</keyword>